<organism evidence="2">
    <name type="scientific">uncultured Rubrobacteraceae bacterium</name>
    <dbReference type="NCBI Taxonomy" id="349277"/>
    <lineage>
        <taxon>Bacteria</taxon>
        <taxon>Bacillati</taxon>
        <taxon>Actinomycetota</taxon>
        <taxon>Rubrobacteria</taxon>
        <taxon>Rubrobacterales</taxon>
        <taxon>Rubrobacteraceae</taxon>
        <taxon>environmental samples</taxon>
    </lineage>
</organism>
<feature type="non-terminal residue" evidence="2">
    <location>
        <position position="305"/>
    </location>
</feature>
<feature type="non-terminal residue" evidence="2">
    <location>
        <position position="1"/>
    </location>
</feature>
<evidence type="ECO:0000256" key="1">
    <source>
        <dbReference type="SAM" id="MobiDB-lite"/>
    </source>
</evidence>
<name>A0A6J4RK67_9ACTN</name>
<feature type="region of interest" description="Disordered" evidence="1">
    <location>
        <begin position="244"/>
        <end position="305"/>
    </location>
</feature>
<gene>
    <name evidence="2" type="ORF">AVDCRST_MAG25-1790</name>
</gene>
<feature type="region of interest" description="Disordered" evidence="1">
    <location>
        <begin position="124"/>
        <end position="143"/>
    </location>
</feature>
<evidence type="ECO:0000313" key="2">
    <source>
        <dbReference type="EMBL" id="CAA9468385.1"/>
    </source>
</evidence>
<sequence>GCFGGRGQRGQGERPGCHGCCGLRQGGFRRGQDAEQRLVLRVPRCVRTGERLPAAMGLQDEHRPEGGGYRYAADDPAAELQRGVLLDHLQRRELPEGAAQQRHHRGGHHDHMPVLRGDSRLRHSAAQVQLQEPGDDPDTRDQLLPGRGDHRPAVHTVSGPGHHQHLLVGHHNGYGLRAAADDLDPGLVLQGTAAGPGGGGEDRWGYDAPGLQEGDRAAGGARRVHHGDPDVHLRVERVPFRRHVPVRRGGAAGHGQDPELRDGLHCQLRGTGRGRCRRHGAAGDTRPDLPAEDRLRPDRRRRQGL</sequence>
<feature type="region of interest" description="Disordered" evidence="1">
    <location>
        <begin position="96"/>
        <end position="115"/>
    </location>
</feature>
<proteinExistence type="predicted"/>
<dbReference type="EMBL" id="CADCVI010000108">
    <property type="protein sequence ID" value="CAA9468385.1"/>
    <property type="molecule type" value="Genomic_DNA"/>
</dbReference>
<dbReference type="AlphaFoldDB" id="A0A6J4RK67"/>
<protein>
    <submittedName>
        <fullName evidence="2">Maltodextrin ABC transporter, permease protein MdxG</fullName>
    </submittedName>
</protein>
<accession>A0A6J4RK67</accession>
<reference evidence="2" key="1">
    <citation type="submission" date="2020-02" db="EMBL/GenBank/DDBJ databases">
        <authorList>
            <person name="Meier V. D."/>
        </authorList>
    </citation>
    <scope>NUCLEOTIDE SEQUENCE</scope>
    <source>
        <strain evidence="2">AVDCRST_MAG25</strain>
    </source>
</reference>
<feature type="compositionally biased region" description="Basic and acidic residues" evidence="1">
    <location>
        <begin position="285"/>
        <end position="296"/>
    </location>
</feature>